<keyword evidence="2" id="KW-1185">Reference proteome</keyword>
<evidence type="ECO:0000313" key="2">
    <source>
        <dbReference type="Proteomes" id="UP000054217"/>
    </source>
</evidence>
<dbReference type="InParanoid" id="A0A0C3NRK1"/>
<gene>
    <name evidence="1" type="ORF">M404DRAFT_1005520</name>
</gene>
<dbReference type="Proteomes" id="UP000054217">
    <property type="component" value="Unassembled WGS sequence"/>
</dbReference>
<reference evidence="1 2" key="1">
    <citation type="submission" date="2014-04" db="EMBL/GenBank/DDBJ databases">
        <authorList>
            <consortium name="DOE Joint Genome Institute"/>
            <person name="Kuo A."/>
            <person name="Kohler A."/>
            <person name="Costa M.D."/>
            <person name="Nagy L.G."/>
            <person name="Floudas D."/>
            <person name="Copeland A."/>
            <person name="Barry K.W."/>
            <person name="Cichocki N."/>
            <person name="Veneault-Fourrey C."/>
            <person name="LaButti K."/>
            <person name="Lindquist E.A."/>
            <person name="Lipzen A."/>
            <person name="Lundell T."/>
            <person name="Morin E."/>
            <person name="Murat C."/>
            <person name="Sun H."/>
            <person name="Tunlid A."/>
            <person name="Henrissat B."/>
            <person name="Grigoriev I.V."/>
            <person name="Hibbett D.S."/>
            <person name="Martin F."/>
            <person name="Nordberg H.P."/>
            <person name="Cantor M.N."/>
            <person name="Hua S.X."/>
        </authorList>
    </citation>
    <scope>NUCLEOTIDE SEQUENCE [LARGE SCALE GENOMIC DNA]</scope>
    <source>
        <strain evidence="1 2">Marx 270</strain>
    </source>
</reference>
<dbReference type="AlphaFoldDB" id="A0A0C3NRK1"/>
<protein>
    <submittedName>
        <fullName evidence="1">Uncharacterized protein</fullName>
    </submittedName>
</protein>
<name>A0A0C3NRK1_PISTI</name>
<organism evidence="1 2">
    <name type="scientific">Pisolithus tinctorius Marx 270</name>
    <dbReference type="NCBI Taxonomy" id="870435"/>
    <lineage>
        <taxon>Eukaryota</taxon>
        <taxon>Fungi</taxon>
        <taxon>Dikarya</taxon>
        <taxon>Basidiomycota</taxon>
        <taxon>Agaricomycotina</taxon>
        <taxon>Agaricomycetes</taxon>
        <taxon>Agaricomycetidae</taxon>
        <taxon>Boletales</taxon>
        <taxon>Sclerodermatineae</taxon>
        <taxon>Pisolithaceae</taxon>
        <taxon>Pisolithus</taxon>
    </lineage>
</organism>
<reference evidence="2" key="2">
    <citation type="submission" date="2015-01" db="EMBL/GenBank/DDBJ databases">
        <title>Evolutionary Origins and Diversification of the Mycorrhizal Mutualists.</title>
        <authorList>
            <consortium name="DOE Joint Genome Institute"/>
            <consortium name="Mycorrhizal Genomics Consortium"/>
            <person name="Kohler A."/>
            <person name="Kuo A."/>
            <person name="Nagy L.G."/>
            <person name="Floudas D."/>
            <person name="Copeland A."/>
            <person name="Barry K.W."/>
            <person name="Cichocki N."/>
            <person name="Veneault-Fourrey C."/>
            <person name="LaButti K."/>
            <person name="Lindquist E.A."/>
            <person name="Lipzen A."/>
            <person name="Lundell T."/>
            <person name="Morin E."/>
            <person name="Murat C."/>
            <person name="Riley R."/>
            <person name="Ohm R."/>
            <person name="Sun H."/>
            <person name="Tunlid A."/>
            <person name="Henrissat B."/>
            <person name="Grigoriev I.V."/>
            <person name="Hibbett D.S."/>
            <person name="Martin F."/>
        </authorList>
    </citation>
    <scope>NUCLEOTIDE SEQUENCE [LARGE SCALE GENOMIC DNA]</scope>
    <source>
        <strain evidence="2">Marx 270</strain>
    </source>
</reference>
<proteinExistence type="predicted"/>
<accession>A0A0C3NRK1</accession>
<dbReference type="EMBL" id="KN832018">
    <property type="protein sequence ID" value="KIN98155.1"/>
    <property type="molecule type" value="Genomic_DNA"/>
</dbReference>
<evidence type="ECO:0000313" key="1">
    <source>
        <dbReference type="EMBL" id="KIN98155.1"/>
    </source>
</evidence>
<dbReference type="HOGENOM" id="CLU_1971431_0_0_1"/>
<sequence>MVQDFTLTLLYNSPDVGNSLICPNSTFGSATNASILCRVVWRPVRICVGMIVGPESRGHPECRCKLSDDRARNVEECSNLLQNAPRWPCLDSKLEKANLRVQVLCTIHLPQQPILTWENQTESQQQQ</sequence>